<reference evidence="2 3" key="1">
    <citation type="journal article" date="2015" name="Genome Announc.">
        <title>Genomes of Geoalkalibacter ferrihydriticus Z-0531T and Geoalkalibacter subterraneus Red1T, Two Haloalkaliphilic Metal-Reducing Deltaproteobacteria.</title>
        <authorList>
            <person name="Badalamenti J.P."/>
            <person name="Krajmalnik-Brown R."/>
            <person name="Torres C.I."/>
            <person name="Bond D.R."/>
        </authorList>
    </citation>
    <scope>NUCLEOTIDE SEQUENCE [LARGE SCALE GENOMIC DNA]</scope>
    <source>
        <strain evidence="2 3">Red1</strain>
    </source>
</reference>
<organism evidence="2 3">
    <name type="scientific">Geoalkalibacter subterraneus</name>
    <dbReference type="NCBI Taxonomy" id="483547"/>
    <lineage>
        <taxon>Bacteria</taxon>
        <taxon>Pseudomonadati</taxon>
        <taxon>Thermodesulfobacteriota</taxon>
        <taxon>Desulfuromonadia</taxon>
        <taxon>Desulfuromonadales</taxon>
        <taxon>Geoalkalibacteraceae</taxon>
        <taxon>Geoalkalibacter</taxon>
    </lineage>
</organism>
<dbReference type="KEGG" id="gsb:GSUB_00225"/>
<gene>
    <name evidence="2" type="ORF">GSUB_00225</name>
</gene>
<sequence length="62" mass="6543">MKNHLPGLLTLLVLWVAITLLAARLSPESPLWACAAAAFILAAVLCVPAAFCAGLVARLFIR</sequence>
<evidence type="ECO:0000256" key="1">
    <source>
        <dbReference type="SAM" id="Phobius"/>
    </source>
</evidence>
<dbReference type="AlphaFoldDB" id="A0A0B5FKX1"/>
<keyword evidence="3" id="KW-1185">Reference proteome</keyword>
<proteinExistence type="predicted"/>
<evidence type="ECO:0000313" key="2">
    <source>
        <dbReference type="EMBL" id="AJF05319.1"/>
    </source>
</evidence>
<protein>
    <submittedName>
        <fullName evidence="2">Uncharacterized protein</fullName>
    </submittedName>
</protein>
<name>A0A0B5FKX1_9BACT</name>
<keyword evidence="1" id="KW-0812">Transmembrane</keyword>
<dbReference type="RefSeq" id="WP_040198568.1">
    <property type="nucleotide sequence ID" value="NZ_CP010311.1"/>
</dbReference>
<feature type="transmembrane region" description="Helical" evidence="1">
    <location>
        <begin position="38"/>
        <end position="61"/>
    </location>
</feature>
<dbReference type="Proteomes" id="UP000035036">
    <property type="component" value="Chromosome"/>
</dbReference>
<keyword evidence="1" id="KW-0472">Membrane</keyword>
<dbReference type="STRING" id="483547.GSUB_00225"/>
<keyword evidence="1" id="KW-1133">Transmembrane helix</keyword>
<evidence type="ECO:0000313" key="3">
    <source>
        <dbReference type="Proteomes" id="UP000035036"/>
    </source>
</evidence>
<dbReference type="EMBL" id="CP010311">
    <property type="protein sequence ID" value="AJF05319.1"/>
    <property type="molecule type" value="Genomic_DNA"/>
</dbReference>
<accession>A0A0B5FKX1</accession>
<dbReference type="HOGENOM" id="CLU_2897798_0_0_7"/>